<dbReference type="AlphaFoldDB" id="A0A9N9CGH3"/>
<gene>
    <name evidence="1" type="ORF">PBRASI_LOCUS7561</name>
</gene>
<sequence length="41" mass="4875">EDDSTKDDELDLVSDLRERQRRETQELQAKQRVVTIKAFVN</sequence>
<proteinExistence type="predicted"/>
<organism evidence="1 2">
    <name type="scientific">Paraglomus brasilianum</name>
    <dbReference type="NCBI Taxonomy" id="144538"/>
    <lineage>
        <taxon>Eukaryota</taxon>
        <taxon>Fungi</taxon>
        <taxon>Fungi incertae sedis</taxon>
        <taxon>Mucoromycota</taxon>
        <taxon>Glomeromycotina</taxon>
        <taxon>Glomeromycetes</taxon>
        <taxon>Paraglomerales</taxon>
        <taxon>Paraglomeraceae</taxon>
        <taxon>Paraglomus</taxon>
    </lineage>
</organism>
<dbReference type="EMBL" id="CAJVPI010001186">
    <property type="protein sequence ID" value="CAG8599513.1"/>
    <property type="molecule type" value="Genomic_DNA"/>
</dbReference>
<evidence type="ECO:0000313" key="1">
    <source>
        <dbReference type="EMBL" id="CAG8599513.1"/>
    </source>
</evidence>
<keyword evidence="2" id="KW-1185">Reference proteome</keyword>
<feature type="non-terminal residue" evidence="1">
    <location>
        <position position="1"/>
    </location>
</feature>
<accession>A0A9N9CGH3</accession>
<reference evidence="1" key="1">
    <citation type="submission" date="2021-06" db="EMBL/GenBank/DDBJ databases">
        <authorList>
            <person name="Kallberg Y."/>
            <person name="Tangrot J."/>
            <person name="Rosling A."/>
        </authorList>
    </citation>
    <scope>NUCLEOTIDE SEQUENCE</scope>
    <source>
        <strain evidence="1">BR232B</strain>
    </source>
</reference>
<protein>
    <submittedName>
        <fullName evidence="1">6722_t:CDS:1</fullName>
    </submittedName>
</protein>
<evidence type="ECO:0000313" key="2">
    <source>
        <dbReference type="Proteomes" id="UP000789739"/>
    </source>
</evidence>
<name>A0A9N9CGH3_9GLOM</name>
<dbReference type="Proteomes" id="UP000789739">
    <property type="component" value="Unassembled WGS sequence"/>
</dbReference>
<comment type="caution">
    <text evidence="1">The sequence shown here is derived from an EMBL/GenBank/DDBJ whole genome shotgun (WGS) entry which is preliminary data.</text>
</comment>